<name>A0A497XQF8_9PROT</name>
<dbReference type="SMART" id="SM00966">
    <property type="entry name" value="SpoVT_AbrB"/>
    <property type="match status" value="1"/>
</dbReference>
<dbReference type="EMBL" id="RCCI01000004">
    <property type="protein sequence ID" value="RLJ68369.1"/>
    <property type="molecule type" value="Genomic_DNA"/>
</dbReference>
<keyword evidence="4" id="KW-1185">Reference proteome</keyword>
<dbReference type="GO" id="GO:0003677">
    <property type="term" value="F:DNA binding"/>
    <property type="evidence" value="ECO:0007669"/>
    <property type="project" value="UniProtKB-UniRule"/>
</dbReference>
<dbReference type="RefSeq" id="WP_121240638.1">
    <property type="nucleotide sequence ID" value="NZ_BHVV01000002.1"/>
</dbReference>
<feature type="domain" description="SpoVT-AbrB" evidence="2">
    <location>
        <begin position="3"/>
        <end position="46"/>
    </location>
</feature>
<dbReference type="PROSITE" id="PS51740">
    <property type="entry name" value="SPOVT_ABRB"/>
    <property type="match status" value="1"/>
</dbReference>
<keyword evidence="1" id="KW-0238">DNA-binding</keyword>
<dbReference type="InterPro" id="IPR037914">
    <property type="entry name" value="SpoVT-AbrB_sf"/>
</dbReference>
<dbReference type="AlphaFoldDB" id="A0A497XQF8"/>
<gene>
    <name evidence="3" type="ORF">DFR35_0929</name>
</gene>
<comment type="caution">
    <text evidence="3">The sequence shown here is derived from an EMBL/GenBank/DDBJ whole genome shotgun (WGS) entry which is preliminary data.</text>
</comment>
<evidence type="ECO:0000313" key="4">
    <source>
        <dbReference type="Proteomes" id="UP000268908"/>
    </source>
</evidence>
<proteinExistence type="predicted"/>
<accession>A0A497XQF8</accession>
<dbReference type="Gene3D" id="2.10.260.10">
    <property type="match status" value="1"/>
</dbReference>
<evidence type="ECO:0000259" key="2">
    <source>
        <dbReference type="PROSITE" id="PS51740"/>
    </source>
</evidence>
<evidence type="ECO:0000313" key="3">
    <source>
        <dbReference type="EMBL" id="RLJ68369.1"/>
    </source>
</evidence>
<dbReference type="InterPro" id="IPR007159">
    <property type="entry name" value="SpoVT-AbrB_dom"/>
</dbReference>
<sequence>MRTAIRKIGNSQGVLIPKPMLAETGLDAEVDISVENGTIVLRPIQDHQPRAGWADAAREIAAQGADVPVWPEFANAGDAELKW</sequence>
<evidence type="ECO:0000256" key="1">
    <source>
        <dbReference type="PROSITE-ProRule" id="PRU01076"/>
    </source>
</evidence>
<dbReference type="OrthoDB" id="9795766at2"/>
<organism evidence="3 4">
    <name type="scientific">Sulfurisoma sediminicola</name>
    <dbReference type="NCBI Taxonomy" id="1381557"/>
    <lineage>
        <taxon>Bacteria</taxon>
        <taxon>Pseudomonadati</taxon>
        <taxon>Pseudomonadota</taxon>
        <taxon>Betaproteobacteria</taxon>
        <taxon>Nitrosomonadales</taxon>
        <taxon>Sterolibacteriaceae</taxon>
        <taxon>Sulfurisoma</taxon>
    </lineage>
</organism>
<reference evidence="3 4" key="1">
    <citation type="submission" date="2018-10" db="EMBL/GenBank/DDBJ databases">
        <title>Genomic Encyclopedia of Type Strains, Phase IV (KMG-IV): sequencing the most valuable type-strain genomes for metagenomic binning, comparative biology and taxonomic classification.</title>
        <authorList>
            <person name="Goeker M."/>
        </authorList>
    </citation>
    <scope>NUCLEOTIDE SEQUENCE [LARGE SCALE GENOMIC DNA]</scope>
    <source>
        <strain evidence="3 4">DSM 26916</strain>
    </source>
</reference>
<dbReference type="SUPFAM" id="SSF89447">
    <property type="entry name" value="AbrB/MazE/MraZ-like"/>
    <property type="match status" value="1"/>
</dbReference>
<dbReference type="Proteomes" id="UP000268908">
    <property type="component" value="Unassembled WGS sequence"/>
</dbReference>
<dbReference type="Pfam" id="PF04014">
    <property type="entry name" value="MazE_antitoxin"/>
    <property type="match status" value="1"/>
</dbReference>
<protein>
    <submittedName>
        <fullName evidence="3">Antitoxin MazE</fullName>
    </submittedName>
</protein>